<evidence type="ECO:0000259" key="2">
    <source>
        <dbReference type="Pfam" id="PF18557"/>
    </source>
</evidence>
<gene>
    <name evidence="3" type="ORF">GCM10010833_01070</name>
</gene>
<evidence type="ECO:0000313" key="4">
    <source>
        <dbReference type="Proteomes" id="UP000614261"/>
    </source>
</evidence>
<feature type="domain" description="Anti-sigma factor NepR" evidence="2">
    <location>
        <begin position="55"/>
        <end position="83"/>
    </location>
</feature>
<dbReference type="InterPro" id="IPR041649">
    <property type="entry name" value="NepR"/>
</dbReference>
<dbReference type="RefSeq" id="WP_229736729.1">
    <property type="nucleotide sequence ID" value="NZ_BMGD01000001.1"/>
</dbReference>
<comment type="caution">
    <text evidence="3">The sequence shown here is derived from an EMBL/GenBank/DDBJ whole genome shotgun (WGS) entry which is preliminary data.</text>
</comment>
<feature type="region of interest" description="Disordered" evidence="1">
    <location>
        <begin position="1"/>
        <end position="52"/>
    </location>
</feature>
<sequence length="83" mass="9276">MLVHRNNDEKPSEDQPAQPGRPHVIAESPLADESDTAPDSHVDDATRDDGKTHMIGDALKSVYQRTLEEDVPDDFLDLLKQLK</sequence>
<dbReference type="Proteomes" id="UP000614261">
    <property type="component" value="Unassembled WGS sequence"/>
</dbReference>
<evidence type="ECO:0000256" key="1">
    <source>
        <dbReference type="SAM" id="MobiDB-lite"/>
    </source>
</evidence>
<accession>A0ABQ1IQN5</accession>
<dbReference type="Pfam" id="PF18557">
    <property type="entry name" value="NepR"/>
    <property type="match status" value="1"/>
</dbReference>
<feature type="compositionally biased region" description="Basic and acidic residues" evidence="1">
    <location>
        <begin position="38"/>
        <end position="52"/>
    </location>
</feature>
<dbReference type="EMBL" id="BMGD01000001">
    <property type="protein sequence ID" value="GGB50219.1"/>
    <property type="molecule type" value="Genomic_DNA"/>
</dbReference>
<name>A0ABQ1IQN5_9SPHN</name>
<evidence type="ECO:0000313" key="3">
    <source>
        <dbReference type="EMBL" id="GGB50219.1"/>
    </source>
</evidence>
<organism evidence="3 4">
    <name type="scientific">Blastomonas aquatica</name>
    <dbReference type="NCBI Taxonomy" id="1510276"/>
    <lineage>
        <taxon>Bacteria</taxon>
        <taxon>Pseudomonadati</taxon>
        <taxon>Pseudomonadota</taxon>
        <taxon>Alphaproteobacteria</taxon>
        <taxon>Sphingomonadales</taxon>
        <taxon>Sphingomonadaceae</taxon>
        <taxon>Blastomonas</taxon>
    </lineage>
</organism>
<proteinExistence type="predicted"/>
<reference evidence="4" key="1">
    <citation type="journal article" date="2019" name="Int. J. Syst. Evol. Microbiol.">
        <title>The Global Catalogue of Microorganisms (GCM) 10K type strain sequencing project: providing services to taxonomists for standard genome sequencing and annotation.</title>
        <authorList>
            <consortium name="The Broad Institute Genomics Platform"/>
            <consortium name="The Broad Institute Genome Sequencing Center for Infectious Disease"/>
            <person name="Wu L."/>
            <person name="Ma J."/>
        </authorList>
    </citation>
    <scope>NUCLEOTIDE SEQUENCE [LARGE SCALE GENOMIC DNA]</scope>
    <source>
        <strain evidence="4">CGMCC 1.12851</strain>
    </source>
</reference>
<feature type="compositionally biased region" description="Basic and acidic residues" evidence="1">
    <location>
        <begin position="1"/>
        <end position="13"/>
    </location>
</feature>
<protein>
    <recommendedName>
        <fullName evidence="2">Anti-sigma factor NepR domain-containing protein</fullName>
    </recommendedName>
</protein>
<keyword evidence="4" id="KW-1185">Reference proteome</keyword>